<dbReference type="SUPFAM" id="SSF52172">
    <property type="entry name" value="CheY-like"/>
    <property type="match status" value="1"/>
</dbReference>
<dbReference type="AlphaFoldDB" id="A0A0F5HME9"/>
<evidence type="ECO:0000256" key="4">
    <source>
        <dbReference type="ARBA" id="ARBA00023012"/>
    </source>
</evidence>
<organism evidence="12 13">
    <name type="scientific">Bacillus thermotolerans</name>
    <name type="common">Quasibacillus thermotolerans</name>
    <dbReference type="NCBI Taxonomy" id="1221996"/>
    <lineage>
        <taxon>Bacteria</taxon>
        <taxon>Bacillati</taxon>
        <taxon>Bacillota</taxon>
        <taxon>Bacilli</taxon>
        <taxon>Bacillales</taxon>
        <taxon>Bacillaceae</taxon>
        <taxon>Bacillus</taxon>
    </lineage>
</organism>
<keyword evidence="6 9" id="KW-0238">DNA-binding</keyword>
<dbReference type="EMBL" id="JWIR02000084">
    <property type="protein sequence ID" value="KKB34453.1"/>
    <property type="molecule type" value="Genomic_DNA"/>
</dbReference>
<dbReference type="Gene3D" id="3.40.50.2300">
    <property type="match status" value="1"/>
</dbReference>
<dbReference type="Pfam" id="PF00072">
    <property type="entry name" value="Response_reg"/>
    <property type="match status" value="1"/>
</dbReference>
<dbReference type="GO" id="GO:0006355">
    <property type="term" value="P:regulation of DNA-templated transcription"/>
    <property type="evidence" value="ECO:0007669"/>
    <property type="project" value="InterPro"/>
</dbReference>
<dbReference type="PANTHER" id="PTHR48111:SF43">
    <property type="entry name" value="STAGE 0 SPORULATION PROTEIN A HOMOLOG"/>
    <property type="match status" value="1"/>
</dbReference>
<evidence type="ECO:0000313" key="12">
    <source>
        <dbReference type="EMBL" id="KKB34453.1"/>
    </source>
</evidence>
<feature type="domain" description="OmpR/PhoB-type" evidence="11">
    <location>
        <begin position="139"/>
        <end position="236"/>
    </location>
</feature>
<dbReference type="InterPro" id="IPR039420">
    <property type="entry name" value="WalR-like"/>
</dbReference>
<comment type="caution">
    <text evidence="12">The sequence shown here is derived from an EMBL/GenBank/DDBJ whole genome shotgun (WGS) entry which is preliminary data.</text>
</comment>
<dbReference type="CDD" id="cd18159">
    <property type="entry name" value="REC_OmpR_NsrR-like"/>
    <property type="match status" value="1"/>
</dbReference>
<dbReference type="SMART" id="SM00862">
    <property type="entry name" value="Trans_reg_C"/>
    <property type="match status" value="1"/>
</dbReference>
<evidence type="ECO:0000256" key="7">
    <source>
        <dbReference type="ARBA" id="ARBA00023163"/>
    </source>
</evidence>
<evidence type="ECO:0000259" key="10">
    <source>
        <dbReference type="PROSITE" id="PS50110"/>
    </source>
</evidence>
<feature type="domain" description="Response regulatory" evidence="10">
    <location>
        <begin position="15"/>
        <end position="128"/>
    </location>
</feature>
<gene>
    <name evidence="12" type="ORF">QY95_03887</name>
</gene>
<proteinExistence type="predicted"/>
<dbReference type="Proteomes" id="UP000031563">
    <property type="component" value="Unassembled WGS sequence"/>
</dbReference>
<evidence type="ECO:0000256" key="9">
    <source>
        <dbReference type="PROSITE-ProRule" id="PRU01091"/>
    </source>
</evidence>
<dbReference type="GO" id="GO:0000156">
    <property type="term" value="F:phosphorelay response regulator activity"/>
    <property type="evidence" value="ECO:0007669"/>
    <property type="project" value="TreeGrafter"/>
</dbReference>
<dbReference type="SMART" id="SM00448">
    <property type="entry name" value="REC"/>
    <property type="match status" value="1"/>
</dbReference>
<evidence type="ECO:0000256" key="8">
    <source>
        <dbReference type="PROSITE-ProRule" id="PRU00169"/>
    </source>
</evidence>
<dbReference type="GO" id="GO:0005829">
    <property type="term" value="C:cytosol"/>
    <property type="evidence" value="ECO:0007669"/>
    <property type="project" value="TreeGrafter"/>
</dbReference>
<keyword evidence="5" id="KW-0805">Transcription regulation</keyword>
<dbReference type="InterPro" id="IPR036388">
    <property type="entry name" value="WH-like_DNA-bd_sf"/>
</dbReference>
<evidence type="ECO:0000256" key="2">
    <source>
        <dbReference type="ARBA" id="ARBA00022490"/>
    </source>
</evidence>
<dbReference type="InterPro" id="IPR001867">
    <property type="entry name" value="OmpR/PhoB-type_DNA-bd"/>
</dbReference>
<evidence type="ECO:0000256" key="3">
    <source>
        <dbReference type="ARBA" id="ARBA00022553"/>
    </source>
</evidence>
<dbReference type="PROSITE" id="PS51755">
    <property type="entry name" value="OMPR_PHOB"/>
    <property type="match status" value="1"/>
</dbReference>
<dbReference type="GO" id="GO:0000976">
    <property type="term" value="F:transcription cis-regulatory region binding"/>
    <property type="evidence" value="ECO:0007669"/>
    <property type="project" value="TreeGrafter"/>
</dbReference>
<keyword evidence="13" id="KW-1185">Reference proteome</keyword>
<dbReference type="Pfam" id="PF00486">
    <property type="entry name" value="Trans_reg_C"/>
    <property type="match status" value="1"/>
</dbReference>
<dbReference type="GO" id="GO:0032993">
    <property type="term" value="C:protein-DNA complex"/>
    <property type="evidence" value="ECO:0007669"/>
    <property type="project" value="TreeGrafter"/>
</dbReference>
<dbReference type="SUPFAM" id="SSF46894">
    <property type="entry name" value="C-terminal effector domain of the bipartite response regulators"/>
    <property type="match status" value="1"/>
</dbReference>
<dbReference type="InterPro" id="IPR016032">
    <property type="entry name" value="Sig_transdc_resp-reg_C-effctor"/>
</dbReference>
<dbReference type="Gene3D" id="1.10.10.10">
    <property type="entry name" value="Winged helix-like DNA-binding domain superfamily/Winged helix DNA-binding domain"/>
    <property type="match status" value="1"/>
</dbReference>
<keyword evidence="7" id="KW-0804">Transcription</keyword>
<dbReference type="Gene3D" id="6.10.250.690">
    <property type="match status" value="1"/>
</dbReference>
<evidence type="ECO:0000256" key="6">
    <source>
        <dbReference type="ARBA" id="ARBA00023125"/>
    </source>
</evidence>
<evidence type="ECO:0000313" key="13">
    <source>
        <dbReference type="Proteomes" id="UP000031563"/>
    </source>
</evidence>
<evidence type="ECO:0000259" key="11">
    <source>
        <dbReference type="PROSITE" id="PS51755"/>
    </source>
</evidence>
<accession>A0A0F5HME9</accession>
<dbReference type="CDD" id="cd00383">
    <property type="entry name" value="trans_reg_C"/>
    <property type="match status" value="1"/>
</dbReference>
<feature type="modified residue" description="4-aspartylphosphate" evidence="8">
    <location>
        <position position="64"/>
    </location>
</feature>
<evidence type="ECO:0000256" key="1">
    <source>
        <dbReference type="ARBA" id="ARBA00004496"/>
    </source>
</evidence>
<evidence type="ECO:0000256" key="5">
    <source>
        <dbReference type="ARBA" id="ARBA00023015"/>
    </source>
</evidence>
<dbReference type="PANTHER" id="PTHR48111">
    <property type="entry name" value="REGULATOR OF RPOS"/>
    <property type="match status" value="1"/>
</dbReference>
<sequence length="236" mass="27562">MMLKKDDCLEGRGMKIMIVEDDLTIRDMVGETLEKWGFETVKIEDFDQIMQVFLNHDPHLVIMDINLPSFDGFYWCNKIREISKVPMIFLSSRDTPMDIVMSMNMGGDDYIQKPFHMDVLIAKINALLRRTYSYMETQSKTIEHDGIILNLENGEALHGDRKSELTKTEFLILKILMKNKGTIVSRTKMMRSLWKNENFVDENTLTVNITRLRKKLAELGKEHFIMTKKGQGYIIQ</sequence>
<keyword evidence="2" id="KW-0963">Cytoplasm</keyword>
<comment type="subcellular location">
    <subcellularLocation>
        <location evidence="1">Cytoplasm</location>
    </subcellularLocation>
</comment>
<dbReference type="PROSITE" id="PS50110">
    <property type="entry name" value="RESPONSE_REGULATORY"/>
    <property type="match status" value="1"/>
</dbReference>
<reference evidence="12" key="1">
    <citation type="submission" date="2015-02" db="EMBL/GenBank/DDBJ databases">
        <title>Genome Assembly of Bacillaceae bacterium MTCC 8252.</title>
        <authorList>
            <person name="Verma A."/>
            <person name="Khatri I."/>
            <person name="Mual P."/>
            <person name="Subramanian S."/>
            <person name="Krishnamurthi S."/>
        </authorList>
    </citation>
    <scope>NUCLEOTIDE SEQUENCE [LARGE SCALE GENOMIC DNA]</scope>
    <source>
        <strain evidence="12">MTCC 8252</strain>
    </source>
</reference>
<protein>
    <submittedName>
        <fullName evidence="12">Two-component response regulator YvcP</fullName>
    </submittedName>
</protein>
<name>A0A0F5HME9_BACTR</name>
<keyword evidence="4" id="KW-0902">Two-component regulatory system</keyword>
<dbReference type="InterPro" id="IPR001789">
    <property type="entry name" value="Sig_transdc_resp-reg_receiver"/>
</dbReference>
<keyword evidence="3 8" id="KW-0597">Phosphoprotein</keyword>
<dbReference type="STRING" id="1221996.QY95_03887"/>
<feature type="DNA-binding region" description="OmpR/PhoB-type" evidence="9">
    <location>
        <begin position="139"/>
        <end position="236"/>
    </location>
</feature>
<dbReference type="InterPro" id="IPR011006">
    <property type="entry name" value="CheY-like_superfamily"/>
</dbReference>